<accession>A0A8A1LFU9</accession>
<name>A0A8A1LFU9_AJEC8</name>
<dbReference type="AlphaFoldDB" id="A0A8A1LFU9"/>
<dbReference type="Proteomes" id="UP000663419">
    <property type="component" value="Chromosome 3"/>
</dbReference>
<protein>
    <submittedName>
        <fullName evidence="1">Uncharacterized protein</fullName>
    </submittedName>
</protein>
<dbReference type="EMBL" id="CP069104">
    <property type="protein sequence ID" value="QSS53268.1"/>
    <property type="molecule type" value="Genomic_DNA"/>
</dbReference>
<dbReference type="VEuPathDB" id="FungiDB:I7I53_00470"/>
<evidence type="ECO:0000313" key="2">
    <source>
        <dbReference type="Proteomes" id="UP000663419"/>
    </source>
</evidence>
<reference evidence="1" key="1">
    <citation type="submission" date="2021-01" db="EMBL/GenBank/DDBJ databases">
        <title>Chromosome-level genome assembly of a human fungal pathogen reveals clustering of transcriptionally co-regulated genes.</title>
        <authorList>
            <person name="Voorhies M."/>
            <person name="Cohen S."/>
            <person name="Shea T.P."/>
            <person name="Petrus S."/>
            <person name="Munoz J.F."/>
            <person name="Poplawski S."/>
            <person name="Goldman W.E."/>
            <person name="Michael T."/>
            <person name="Cuomo C.A."/>
            <person name="Sil A."/>
            <person name="Beyhan S."/>
        </authorList>
    </citation>
    <scope>NUCLEOTIDE SEQUENCE</scope>
    <source>
        <strain evidence="1">H88</strain>
    </source>
</reference>
<sequence>MCFEVFYAFDSEHSERSKACICYTAICRETSVSAHFDSFSITFSCRFAESSKNRNLCLRLWLALDLSNSSDTPQE</sequence>
<proteinExistence type="predicted"/>
<gene>
    <name evidence="1" type="ORF">I7I53_00470</name>
</gene>
<evidence type="ECO:0000313" key="1">
    <source>
        <dbReference type="EMBL" id="QSS53268.1"/>
    </source>
</evidence>
<organism evidence="1 2">
    <name type="scientific">Ajellomyces capsulatus (strain H88)</name>
    <name type="common">Darling's disease fungus</name>
    <name type="synonym">Histoplasma capsulatum</name>
    <dbReference type="NCBI Taxonomy" id="544711"/>
    <lineage>
        <taxon>Eukaryota</taxon>
        <taxon>Fungi</taxon>
        <taxon>Dikarya</taxon>
        <taxon>Ascomycota</taxon>
        <taxon>Pezizomycotina</taxon>
        <taxon>Eurotiomycetes</taxon>
        <taxon>Eurotiomycetidae</taxon>
        <taxon>Onygenales</taxon>
        <taxon>Ajellomycetaceae</taxon>
        <taxon>Histoplasma</taxon>
    </lineage>
</organism>